<dbReference type="AlphaFoldDB" id="B6HW58"/>
<dbReference type="Proteomes" id="UP000000724">
    <property type="component" value="Contig Pc00c22"/>
</dbReference>
<gene>
    <name evidence="2" type="ORF">Pc22g03010</name>
    <name evidence="2" type="ORF">PCH_Pc22g03010</name>
</gene>
<evidence type="ECO:0000256" key="1">
    <source>
        <dbReference type="SAM" id="MobiDB-lite"/>
    </source>
</evidence>
<dbReference type="HOGENOM" id="CLU_1587053_0_0_1"/>
<organism evidence="2 3">
    <name type="scientific">Penicillium rubens (strain ATCC 28089 / DSM 1075 / NRRL 1951 / Wisconsin 54-1255)</name>
    <name type="common">Penicillium chrysogenum</name>
    <dbReference type="NCBI Taxonomy" id="500485"/>
    <lineage>
        <taxon>Eukaryota</taxon>
        <taxon>Fungi</taxon>
        <taxon>Dikarya</taxon>
        <taxon>Ascomycota</taxon>
        <taxon>Pezizomycotina</taxon>
        <taxon>Eurotiomycetes</taxon>
        <taxon>Eurotiomycetidae</taxon>
        <taxon>Eurotiales</taxon>
        <taxon>Aspergillaceae</taxon>
        <taxon>Penicillium</taxon>
        <taxon>Penicillium chrysogenum species complex</taxon>
    </lineage>
</organism>
<reference evidence="2 3" key="1">
    <citation type="journal article" date="2008" name="Nat. Biotechnol.">
        <title>Genome sequencing and analysis of the filamentous fungus Penicillium chrysogenum.</title>
        <authorList>
            <person name="van den Berg M.A."/>
            <person name="Albang R."/>
            <person name="Albermann K."/>
            <person name="Badger J.H."/>
            <person name="Daran J.-M."/>
            <person name="Driessen A.J.M."/>
            <person name="Garcia-Estrada C."/>
            <person name="Fedorova N.D."/>
            <person name="Harris D.M."/>
            <person name="Heijne W.H.M."/>
            <person name="Joardar V.S."/>
            <person name="Kiel J.A.K.W."/>
            <person name="Kovalchuk A."/>
            <person name="Martin J.F."/>
            <person name="Nierman W.C."/>
            <person name="Nijland J.G."/>
            <person name="Pronk J.T."/>
            <person name="Roubos J.A."/>
            <person name="van der Klei I.J."/>
            <person name="van Peij N.N.M.E."/>
            <person name="Veenhuis M."/>
            <person name="von Doehren H."/>
            <person name="Wagner C."/>
            <person name="Wortman J.R."/>
            <person name="Bovenberg R.A.L."/>
        </authorList>
    </citation>
    <scope>NUCLEOTIDE SEQUENCE [LARGE SCALE GENOMIC DNA]</scope>
    <source>
        <strain evidence="3">ATCC 28089 / DSM 1075 / NRRL 1951 / Wisconsin 54-1255</strain>
    </source>
</reference>
<proteinExistence type="predicted"/>
<dbReference type="VEuPathDB" id="FungiDB:PCH_Pc22g03010"/>
<keyword evidence="3" id="KW-1185">Reference proteome</keyword>
<evidence type="ECO:0000313" key="3">
    <source>
        <dbReference type="Proteomes" id="UP000000724"/>
    </source>
</evidence>
<feature type="region of interest" description="Disordered" evidence="1">
    <location>
        <begin position="74"/>
        <end position="113"/>
    </location>
</feature>
<sequence length="168" mass="18649">MGSEWTKREKRRSKIHQAVGVKKVHLAMRSPSHGISVRYFSDSVSVDEYGVYDNCTSHRVSRGFRLGRDDKGFTNFPYKPHGGPTSGPENQFPAPKPAMTSSTINPMSKKGNPAKTYQFKYREKASLGRNPGFDPQYIPVMTVGSLTGARVSSESWHTVTQVGVNRLG</sequence>
<accession>B6HW58</accession>
<protein>
    <submittedName>
        <fullName evidence="2">Uncharacterized protein</fullName>
    </submittedName>
</protein>
<dbReference type="EMBL" id="AM920437">
    <property type="protein sequence ID" value="CAP97589.1"/>
    <property type="molecule type" value="Genomic_DNA"/>
</dbReference>
<evidence type="ECO:0000313" key="2">
    <source>
        <dbReference type="EMBL" id="CAP97589.1"/>
    </source>
</evidence>
<name>B6HW58_PENRW</name>